<sequence length="299" mass="32217">MVATVGGVLGGISYFTTWSQQERGVKASEDSGKADTADNRRAEKEEREKKDRAEGRPIRSTPGSPDYLASRFAFPSRTTDLGDGAHSRYGDERYANWFATNNGEEVGISVYRVTIAGLHEGTMVVQNMRLSDVRCIPTKYTGTAVVPNPIGDGGEGVEAVDVAFDLSAAIPKPREIMGRSEAGATSGNEVWNLGGSAFHEAIYLEGGEKFDARAFDLYFFTGTNDCTFGVEVNVTSENTDDWYPIKLSGKLGKPDGRGSVAGQTERYESVVAHTEDTLGNELRGPGSPFTAVEVKKSGF</sequence>
<accession>A0ABV2UJD6</accession>
<protein>
    <submittedName>
        <fullName evidence="2">Uncharacterized protein</fullName>
    </submittedName>
</protein>
<dbReference type="EMBL" id="JBEXIP010000047">
    <property type="protein sequence ID" value="MET8437963.1"/>
    <property type="molecule type" value="Genomic_DNA"/>
</dbReference>
<evidence type="ECO:0000256" key="1">
    <source>
        <dbReference type="SAM" id="MobiDB-lite"/>
    </source>
</evidence>
<feature type="region of interest" description="Disordered" evidence="1">
    <location>
        <begin position="21"/>
        <end position="70"/>
    </location>
</feature>
<comment type="caution">
    <text evidence="2">The sequence shown here is derived from an EMBL/GenBank/DDBJ whole genome shotgun (WGS) entry which is preliminary data.</text>
</comment>
<evidence type="ECO:0000313" key="3">
    <source>
        <dbReference type="Proteomes" id="UP001550044"/>
    </source>
</evidence>
<reference evidence="2 3" key="1">
    <citation type="submission" date="2024-06" db="EMBL/GenBank/DDBJ databases">
        <title>The Natural Products Discovery Center: Release of the First 8490 Sequenced Strains for Exploring Actinobacteria Biosynthetic Diversity.</title>
        <authorList>
            <person name="Kalkreuter E."/>
            <person name="Kautsar S.A."/>
            <person name="Yang D."/>
            <person name="Bader C.D."/>
            <person name="Teijaro C.N."/>
            <person name="Fluegel L."/>
            <person name="Davis C.M."/>
            <person name="Simpson J.R."/>
            <person name="Lauterbach L."/>
            <person name="Steele A.D."/>
            <person name="Gui C."/>
            <person name="Meng S."/>
            <person name="Li G."/>
            <person name="Viehrig K."/>
            <person name="Ye F."/>
            <person name="Su P."/>
            <person name="Kiefer A.F."/>
            <person name="Nichols A."/>
            <person name="Cepeda A.J."/>
            <person name="Yan W."/>
            <person name="Fan B."/>
            <person name="Jiang Y."/>
            <person name="Adhikari A."/>
            <person name="Zheng C.-J."/>
            <person name="Schuster L."/>
            <person name="Cowan T.M."/>
            <person name="Smanski M.J."/>
            <person name="Chevrette M.G."/>
            <person name="De Carvalho L.P.S."/>
            <person name="Shen B."/>
        </authorList>
    </citation>
    <scope>NUCLEOTIDE SEQUENCE [LARGE SCALE GENOMIC DNA]</scope>
    <source>
        <strain evidence="2 3">NPDC005137</strain>
    </source>
</reference>
<evidence type="ECO:0000313" key="2">
    <source>
        <dbReference type="EMBL" id="MET8437963.1"/>
    </source>
</evidence>
<proteinExistence type="predicted"/>
<dbReference type="RefSeq" id="WP_356712489.1">
    <property type="nucleotide sequence ID" value="NZ_JBEXIP010000047.1"/>
</dbReference>
<organism evidence="2 3">
    <name type="scientific">Streptomyces sp. 900116325</name>
    <dbReference type="NCBI Taxonomy" id="3154295"/>
    <lineage>
        <taxon>Bacteria</taxon>
        <taxon>Bacillati</taxon>
        <taxon>Actinomycetota</taxon>
        <taxon>Actinomycetes</taxon>
        <taxon>Kitasatosporales</taxon>
        <taxon>Streptomycetaceae</taxon>
        <taxon>Streptomyces</taxon>
    </lineage>
</organism>
<gene>
    <name evidence="2" type="ORF">ABZV61_35490</name>
</gene>
<name>A0ABV2UJD6_9ACTN</name>
<dbReference type="Proteomes" id="UP001550044">
    <property type="component" value="Unassembled WGS sequence"/>
</dbReference>
<keyword evidence="3" id="KW-1185">Reference proteome</keyword>
<feature type="compositionally biased region" description="Basic and acidic residues" evidence="1">
    <location>
        <begin position="23"/>
        <end position="57"/>
    </location>
</feature>